<dbReference type="Gene3D" id="3.40.50.300">
    <property type="entry name" value="P-loop containing nucleotide triphosphate hydrolases"/>
    <property type="match status" value="1"/>
</dbReference>
<evidence type="ECO:0000256" key="1">
    <source>
        <dbReference type="ARBA" id="ARBA00022723"/>
    </source>
</evidence>
<dbReference type="Proteomes" id="UP001549143">
    <property type="component" value="Unassembled WGS sequence"/>
</dbReference>
<keyword evidence="3" id="KW-0349">Heme</keyword>
<gene>
    <name evidence="5" type="ORF">ABID44_000469</name>
</gene>
<dbReference type="SUPFAM" id="SSF52540">
    <property type="entry name" value="P-loop containing nucleoside triphosphate hydrolases"/>
    <property type="match status" value="1"/>
</dbReference>
<dbReference type="PROSITE" id="PS51007">
    <property type="entry name" value="CYTC"/>
    <property type="match status" value="1"/>
</dbReference>
<reference evidence="5 6" key="1">
    <citation type="submission" date="2024-06" db="EMBL/GenBank/DDBJ databases">
        <title>Genomic Encyclopedia of Type Strains, Phase IV (KMG-IV): sequencing the most valuable type-strain genomes for metagenomic binning, comparative biology and taxonomic classification.</title>
        <authorList>
            <person name="Goeker M."/>
        </authorList>
    </citation>
    <scope>NUCLEOTIDE SEQUENCE [LARGE SCALE GENOMIC DNA]</scope>
    <source>
        <strain evidence="5 6">DSM 19730</strain>
    </source>
</reference>
<sequence length="195" mass="19916">MAGLGWNPVSIGSAVHRIIENGIACAAFVSPQGDYAATASLLIARDTADLGLRTVLVDLTVSGVASRSMLGPVSPPGITDLLAGAAELGNAIHPDRCGGCHVIPVGTVDPALAMRSAHRLAPLLRSLVSAYDVVVVECGPAGFRGLRWLGSGDIDMFVSVAGIPGPMMEENVRDILERFPDAGVVAASGCSSCRG</sequence>
<evidence type="ECO:0000313" key="5">
    <source>
        <dbReference type="EMBL" id="MET3660169.1"/>
    </source>
</evidence>
<dbReference type="InterPro" id="IPR027417">
    <property type="entry name" value="P-loop_NTPase"/>
</dbReference>
<dbReference type="InterPro" id="IPR009056">
    <property type="entry name" value="Cyt_c-like_dom"/>
</dbReference>
<comment type="caution">
    <text evidence="5">The sequence shown here is derived from an EMBL/GenBank/DDBJ whole genome shotgun (WGS) entry which is preliminary data.</text>
</comment>
<accession>A0ABV2KJC8</accession>
<dbReference type="RefSeq" id="WP_354150067.1">
    <property type="nucleotide sequence ID" value="NZ_JBEPMN010000001.1"/>
</dbReference>
<evidence type="ECO:0000256" key="3">
    <source>
        <dbReference type="PROSITE-ProRule" id="PRU00433"/>
    </source>
</evidence>
<keyword evidence="2 3" id="KW-0408">Iron</keyword>
<protein>
    <recommendedName>
        <fullName evidence="4">Cytochrome c domain-containing protein</fullName>
    </recommendedName>
</protein>
<keyword evidence="6" id="KW-1185">Reference proteome</keyword>
<evidence type="ECO:0000256" key="2">
    <source>
        <dbReference type="ARBA" id="ARBA00023004"/>
    </source>
</evidence>
<evidence type="ECO:0000313" key="6">
    <source>
        <dbReference type="Proteomes" id="UP001549143"/>
    </source>
</evidence>
<proteinExistence type="predicted"/>
<organism evidence="5 6">
    <name type="scientific">Aquamicrobium ahrensii</name>
    <dbReference type="NCBI Taxonomy" id="469551"/>
    <lineage>
        <taxon>Bacteria</taxon>
        <taxon>Pseudomonadati</taxon>
        <taxon>Pseudomonadota</taxon>
        <taxon>Alphaproteobacteria</taxon>
        <taxon>Hyphomicrobiales</taxon>
        <taxon>Phyllobacteriaceae</taxon>
        <taxon>Aquamicrobium</taxon>
    </lineage>
</organism>
<feature type="domain" description="Cytochrome c" evidence="4">
    <location>
        <begin position="84"/>
        <end position="183"/>
    </location>
</feature>
<evidence type="ECO:0000259" key="4">
    <source>
        <dbReference type="PROSITE" id="PS51007"/>
    </source>
</evidence>
<name>A0ABV2KJC8_9HYPH</name>
<dbReference type="EMBL" id="JBEPMN010000001">
    <property type="protein sequence ID" value="MET3660169.1"/>
    <property type="molecule type" value="Genomic_DNA"/>
</dbReference>
<keyword evidence="1 3" id="KW-0479">Metal-binding</keyword>